<reference evidence="2 3" key="1">
    <citation type="submission" date="2019-05" db="EMBL/GenBank/DDBJ databases">
        <title>Another draft genome of Portunus trituberculatus and its Hox gene families provides insights of decapod evolution.</title>
        <authorList>
            <person name="Jeong J.-H."/>
            <person name="Song I."/>
            <person name="Kim S."/>
            <person name="Choi T."/>
            <person name="Kim D."/>
            <person name="Ryu S."/>
            <person name="Kim W."/>
        </authorList>
    </citation>
    <scope>NUCLEOTIDE SEQUENCE [LARGE SCALE GENOMIC DNA]</scope>
    <source>
        <tissue evidence="2">Muscle</tissue>
    </source>
</reference>
<sequence>MEEDYPASPHTPPSRPPSLNSLPTCPALPDPSLPQRAITRTPPRVWNRKDIYVIFPLICVYFDRVKLTSLSFRSSVVKGEV</sequence>
<proteinExistence type="predicted"/>
<name>A0A5B7HPX0_PORTR</name>
<keyword evidence="3" id="KW-1185">Reference proteome</keyword>
<evidence type="ECO:0000256" key="1">
    <source>
        <dbReference type="SAM" id="MobiDB-lite"/>
    </source>
</evidence>
<dbReference type="EMBL" id="VSRR010039017">
    <property type="protein sequence ID" value="MPC74490.1"/>
    <property type="molecule type" value="Genomic_DNA"/>
</dbReference>
<feature type="region of interest" description="Disordered" evidence="1">
    <location>
        <begin position="1"/>
        <end position="38"/>
    </location>
</feature>
<protein>
    <submittedName>
        <fullName evidence="2">Uncharacterized protein</fullName>
    </submittedName>
</protein>
<dbReference type="AlphaFoldDB" id="A0A5B7HPX0"/>
<comment type="caution">
    <text evidence="2">The sequence shown here is derived from an EMBL/GenBank/DDBJ whole genome shotgun (WGS) entry which is preliminary data.</text>
</comment>
<accession>A0A5B7HPX0</accession>
<dbReference type="Proteomes" id="UP000324222">
    <property type="component" value="Unassembled WGS sequence"/>
</dbReference>
<organism evidence="2 3">
    <name type="scientific">Portunus trituberculatus</name>
    <name type="common">Swimming crab</name>
    <name type="synonym">Neptunus trituberculatus</name>
    <dbReference type="NCBI Taxonomy" id="210409"/>
    <lineage>
        <taxon>Eukaryota</taxon>
        <taxon>Metazoa</taxon>
        <taxon>Ecdysozoa</taxon>
        <taxon>Arthropoda</taxon>
        <taxon>Crustacea</taxon>
        <taxon>Multicrustacea</taxon>
        <taxon>Malacostraca</taxon>
        <taxon>Eumalacostraca</taxon>
        <taxon>Eucarida</taxon>
        <taxon>Decapoda</taxon>
        <taxon>Pleocyemata</taxon>
        <taxon>Brachyura</taxon>
        <taxon>Eubrachyura</taxon>
        <taxon>Portunoidea</taxon>
        <taxon>Portunidae</taxon>
        <taxon>Portuninae</taxon>
        <taxon>Portunus</taxon>
    </lineage>
</organism>
<gene>
    <name evidence="2" type="ORF">E2C01_068850</name>
</gene>
<evidence type="ECO:0000313" key="3">
    <source>
        <dbReference type="Proteomes" id="UP000324222"/>
    </source>
</evidence>
<evidence type="ECO:0000313" key="2">
    <source>
        <dbReference type="EMBL" id="MPC74490.1"/>
    </source>
</evidence>